<dbReference type="OMA" id="ESICKPL"/>
<dbReference type="InterPro" id="IPR006519">
    <property type="entry name" value="Ribosomal_uL11_bac-typ"/>
</dbReference>
<organism evidence="8 9">
    <name type="scientific">Asparagus officinalis</name>
    <name type="common">Garden asparagus</name>
    <dbReference type="NCBI Taxonomy" id="4686"/>
    <lineage>
        <taxon>Eukaryota</taxon>
        <taxon>Viridiplantae</taxon>
        <taxon>Streptophyta</taxon>
        <taxon>Embryophyta</taxon>
        <taxon>Tracheophyta</taxon>
        <taxon>Spermatophyta</taxon>
        <taxon>Magnoliopsida</taxon>
        <taxon>Liliopsida</taxon>
        <taxon>Asparagales</taxon>
        <taxon>Asparagaceae</taxon>
        <taxon>Asparagoideae</taxon>
        <taxon>Asparagus</taxon>
    </lineage>
</organism>
<dbReference type="SUPFAM" id="SSF46906">
    <property type="entry name" value="Ribosomal protein L11, C-terminal domain"/>
    <property type="match status" value="1"/>
</dbReference>
<dbReference type="InterPro" id="IPR000911">
    <property type="entry name" value="Ribosomal_uL11"/>
</dbReference>
<sequence length="249" mass="27283">MKLSFLKAVQFEIFAKRALQIEKVLLKRKMIEKLALKFLLSDHCRNLKADSGIIGEPDSVDGANTNTSLPRWEMGIRDEVKIVSAIGSAVKASEIMSILKDVAIRRPVSATIRLTVPAGAARPAPPVGPALGQYRLNLMAFCKDFNARTQKYKPDTPMAVTITAFKDNTFEFTVKSPSVTWYLKRAAGIESGSTRPGHIVVSSITLKHVYEIAKLKQTDPGSQHMSIEAICKSIIGTANSMGIQVVKEL</sequence>
<accession>A0A5P1F4A5</accession>
<dbReference type="Pfam" id="PF03946">
    <property type="entry name" value="Ribosomal_L11_N"/>
    <property type="match status" value="1"/>
</dbReference>
<dbReference type="GO" id="GO:0003735">
    <property type="term" value="F:structural constituent of ribosome"/>
    <property type="evidence" value="ECO:0007669"/>
    <property type="project" value="InterPro"/>
</dbReference>
<dbReference type="InterPro" id="IPR036796">
    <property type="entry name" value="Ribosomal_uL11_N_sf"/>
</dbReference>
<keyword evidence="3 5" id="KW-0687">Ribonucleoprotein</keyword>
<proteinExistence type="inferred from homology"/>
<evidence type="ECO:0000313" key="9">
    <source>
        <dbReference type="Proteomes" id="UP000243459"/>
    </source>
</evidence>
<keyword evidence="2 5" id="KW-0689">Ribosomal protein</keyword>
<evidence type="ECO:0000259" key="7">
    <source>
        <dbReference type="Pfam" id="PF03946"/>
    </source>
</evidence>
<dbReference type="GO" id="GO:0006412">
    <property type="term" value="P:translation"/>
    <property type="evidence" value="ECO:0007669"/>
    <property type="project" value="InterPro"/>
</dbReference>
<reference evidence="9" key="1">
    <citation type="journal article" date="2017" name="Nat. Commun.">
        <title>The asparagus genome sheds light on the origin and evolution of a young Y chromosome.</title>
        <authorList>
            <person name="Harkess A."/>
            <person name="Zhou J."/>
            <person name="Xu C."/>
            <person name="Bowers J.E."/>
            <person name="Van der Hulst R."/>
            <person name="Ayyampalayam S."/>
            <person name="Mercati F."/>
            <person name="Riccardi P."/>
            <person name="McKain M.R."/>
            <person name="Kakrana A."/>
            <person name="Tang H."/>
            <person name="Ray J."/>
            <person name="Groenendijk J."/>
            <person name="Arikit S."/>
            <person name="Mathioni S.M."/>
            <person name="Nakano M."/>
            <person name="Shan H."/>
            <person name="Telgmann-Rauber A."/>
            <person name="Kanno A."/>
            <person name="Yue Z."/>
            <person name="Chen H."/>
            <person name="Li W."/>
            <person name="Chen Y."/>
            <person name="Xu X."/>
            <person name="Zhang Y."/>
            <person name="Luo S."/>
            <person name="Chen H."/>
            <person name="Gao J."/>
            <person name="Mao Z."/>
            <person name="Pires J.C."/>
            <person name="Luo M."/>
            <person name="Kudrna D."/>
            <person name="Wing R.A."/>
            <person name="Meyers B.C."/>
            <person name="Yi K."/>
            <person name="Kong H."/>
            <person name="Lavrijsen P."/>
            <person name="Sunseri F."/>
            <person name="Falavigna A."/>
            <person name="Ye Y."/>
            <person name="Leebens-Mack J.H."/>
            <person name="Chen G."/>
        </authorList>
    </citation>
    <scope>NUCLEOTIDE SEQUENCE [LARGE SCALE GENOMIC DNA]</scope>
    <source>
        <strain evidence="9">cv. DH0086</strain>
    </source>
</reference>
<dbReference type="Gene3D" id="3.30.1550.10">
    <property type="entry name" value="Ribosomal protein L11/L12, N-terminal domain"/>
    <property type="match status" value="1"/>
</dbReference>
<feature type="domain" description="Large ribosomal subunit protein uL11 N-terminal" evidence="7">
    <location>
        <begin position="112"/>
        <end position="170"/>
    </location>
</feature>
<evidence type="ECO:0000256" key="5">
    <source>
        <dbReference type="RuleBase" id="RU003978"/>
    </source>
</evidence>
<dbReference type="CDD" id="cd00349">
    <property type="entry name" value="Ribosomal_L11"/>
    <property type="match status" value="1"/>
</dbReference>
<dbReference type="Pfam" id="PF00298">
    <property type="entry name" value="Ribosomal_L11"/>
    <property type="match status" value="1"/>
</dbReference>
<feature type="domain" description="Large ribosomal subunit protein uL11 C-terminal" evidence="6">
    <location>
        <begin position="175"/>
        <end position="245"/>
    </location>
</feature>
<dbReference type="GO" id="GO:0015934">
    <property type="term" value="C:large ribosomal subunit"/>
    <property type="evidence" value="ECO:0007669"/>
    <property type="project" value="TreeGrafter"/>
</dbReference>
<dbReference type="NCBIfam" id="TIGR01632">
    <property type="entry name" value="L11_bact"/>
    <property type="match status" value="1"/>
</dbReference>
<dbReference type="InterPro" id="IPR020783">
    <property type="entry name" value="Ribosomal_uL11_C"/>
</dbReference>
<keyword evidence="9" id="KW-1185">Reference proteome</keyword>
<evidence type="ECO:0000313" key="8">
    <source>
        <dbReference type="EMBL" id="ONK73198.1"/>
    </source>
</evidence>
<dbReference type="PANTHER" id="PTHR11661">
    <property type="entry name" value="60S RIBOSOMAL PROTEIN L12"/>
    <property type="match status" value="1"/>
</dbReference>
<dbReference type="FunFam" id="3.30.1550.10:FF:000005">
    <property type="entry name" value="50S ribosomal protein L11"/>
    <property type="match status" value="1"/>
</dbReference>
<comment type="similarity">
    <text evidence="1 5">Belongs to the universal ribosomal protein uL11 family.</text>
</comment>
<evidence type="ECO:0000256" key="1">
    <source>
        <dbReference type="ARBA" id="ARBA00010537"/>
    </source>
</evidence>
<gene>
    <name evidence="8" type="ORF">A4U43_C04F28290</name>
</gene>
<dbReference type="SMART" id="SM00649">
    <property type="entry name" value="RL11"/>
    <property type="match status" value="1"/>
</dbReference>
<dbReference type="Gene3D" id="1.10.10.250">
    <property type="entry name" value="Ribosomal protein L11, C-terminal domain"/>
    <property type="match status" value="1"/>
</dbReference>
<dbReference type="EMBL" id="CM007384">
    <property type="protein sequence ID" value="ONK73198.1"/>
    <property type="molecule type" value="Genomic_DNA"/>
</dbReference>
<dbReference type="Gramene" id="ONK73198">
    <property type="protein sequence ID" value="ONK73198"/>
    <property type="gene ID" value="A4U43_C04F28290"/>
</dbReference>
<dbReference type="SUPFAM" id="SSF54747">
    <property type="entry name" value="Ribosomal L11/L12e N-terminal domain"/>
    <property type="match status" value="1"/>
</dbReference>
<evidence type="ECO:0000259" key="6">
    <source>
        <dbReference type="Pfam" id="PF00298"/>
    </source>
</evidence>
<name>A0A5P1F4A5_ASPOF</name>
<evidence type="ECO:0000256" key="3">
    <source>
        <dbReference type="ARBA" id="ARBA00023274"/>
    </source>
</evidence>
<dbReference type="InterPro" id="IPR036769">
    <property type="entry name" value="Ribosomal_uL11_C_sf"/>
</dbReference>
<dbReference type="AlphaFoldDB" id="A0A5P1F4A5"/>
<evidence type="ECO:0000256" key="4">
    <source>
        <dbReference type="ARBA" id="ARBA00040104"/>
    </source>
</evidence>
<protein>
    <recommendedName>
        <fullName evidence="4">Large ribosomal subunit protein uL11m</fullName>
    </recommendedName>
</protein>
<dbReference type="HAMAP" id="MF_00736">
    <property type="entry name" value="Ribosomal_uL11"/>
    <property type="match status" value="1"/>
</dbReference>
<dbReference type="PANTHER" id="PTHR11661:SF1">
    <property type="entry name" value="LARGE RIBOSOMAL SUBUNIT PROTEIN UL11M"/>
    <property type="match status" value="1"/>
</dbReference>
<dbReference type="GO" id="GO:0070180">
    <property type="term" value="F:large ribosomal subunit rRNA binding"/>
    <property type="evidence" value="ECO:0007669"/>
    <property type="project" value="TreeGrafter"/>
</dbReference>
<dbReference type="InterPro" id="IPR020784">
    <property type="entry name" value="Ribosomal_uL11_N"/>
</dbReference>
<evidence type="ECO:0000256" key="2">
    <source>
        <dbReference type="ARBA" id="ARBA00022980"/>
    </source>
</evidence>
<dbReference type="FunFam" id="1.10.10.250:FF:000003">
    <property type="entry name" value="Mitochondrial ribosomal protein L11"/>
    <property type="match status" value="1"/>
</dbReference>
<dbReference type="Proteomes" id="UP000243459">
    <property type="component" value="Chromosome 4"/>
</dbReference>